<dbReference type="PANTHER" id="PTHR47979">
    <property type="entry name" value="DRAB11-RELATED"/>
    <property type="match status" value="1"/>
</dbReference>
<protein>
    <submittedName>
        <fullName evidence="1">Uncharacterized protein</fullName>
    </submittedName>
</protein>
<accession>A0A7S4DYL5</accession>
<dbReference type="Pfam" id="PF00071">
    <property type="entry name" value="Ras"/>
    <property type="match status" value="1"/>
</dbReference>
<dbReference type="InterPro" id="IPR027417">
    <property type="entry name" value="P-loop_NTPase"/>
</dbReference>
<dbReference type="PROSITE" id="PS51419">
    <property type="entry name" value="RAB"/>
    <property type="match status" value="1"/>
</dbReference>
<evidence type="ECO:0000313" key="1">
    <source>
        <dbReference type="EMBL" id="CAE0678949.1"/>
    </source>
</evidence>
<organism evidence="1">
    <name type="scientific">Lotharella globosa</name>
    <dbReference type="NCBI Taxonomy" id="91324"/>
    <lineage>
        <taxon>Eukaryota</taxon>
        <taxon>Sar</taxon>
        <taxon>Rhizaria</taxon>
        <taxon>Cercozoa</taxon>
        <taxon>Chlorarachniophyceae</taxon>
        <taxon>Lotharella</taxon>
    </lineage>
</organism>
<reference evidence="1" key="1">
    <citation type="submission" date="2021-01" db="EMBL/GenBank/DDBJ databases">
        <authorList>
            <person name="Corre E."/>
            <person name="Pelletier E."/>
            <person name="Niang G."/>
            <person name="Scheremetjew M."/>
            <person name="Finn R."/>
            <person name="Kale V."/>
            <person name="Holt S."/>
            <person name="Cochrane G."/>
            <person name="Meng A."/>
            <person name="Brown T."/>
            <person name="Cohen L."/>
        </authorList>
    </citation>
    <scope>NUCLEOTIDE SEQUENCE</scope>
    <source>
        <strain evidence="1">CCCM811</strain>
    </source>
</reference>
<dbReference type="Gene3D" id="3.40.50.300">
    <property type="entry name" value="P-loop containing nucleotide triphosphate hydrolases"/>
    <property type="match status" value="1"/>
</dbReference>
<name>A0A7S4DYL5_9EUKA</name>
<dbReference type="AlphaFoldDB" id="A0A7S4DYL5"/>
<dbReference type="SMART" id="SM00175">
    <property type="entry name" value="RAB"/>
    <property type="match status" value="1"/>
</dbReference>
<gene>
    <name evidence="1" type="ORF">LGLO00237_LOCUS30731</name>
</gene>
<dbReference type="InterPro" id="IPR050209">
    <property type="entry name" value="Rab_GTPases_membrane_traffic"/>
</dbReference>
<dbReference type="InterPro" id="IPR001806">
    <property type="entry name" value="Small_GTPase"/>
</dbReference>
<proteinExistence type="predicted"/>
<sequence>MLVFNMADPKSFENCRTWLAAYKEATHPVPFKGILVGTKADLKEDNAVMVDPDKVLDFANANKIRYFATSAKEAKDVEDPFHFIANDFYKNYEEEVKHLMHGMHR</sequence>
<dbReference type="SUPFAM" id="SSF52540">
    <property type="entry name" value="P-loop containing nucleoside triphosphate hydrolases"/>
    <property type="match status" value="1"/>
</dbReference>
<dbReference type="EMBL" id="HBIV01043773">
    <property type="protein sequence ID" value="CAE0678949.1"/>
    <property type="molecule type" value="Transcribed_RNA"/>
</dbReference>
<dbReference type="GO" id="GO:0005525">
    <property type="term" value="F:GTP binding"/>
    <property type="evidence" value="ECO:0007669"/>
    <property type="project" value="InterPro"/>
</dbReference>
<dbReference type="GO" id="GO:0003924">
    <property type="term" value="F:GTPase activity"/>
    <property type="evidence" value="ECO:0007669"/>
    <property type="project" value="InterPro"/>
</dbReference>